<evidence type="ECO:0000256" key="3">
    <source>
        <dbReference type="ARBA" id="ARBA00022692"/>
    </source>
</evidence>
<dbReference type="InterPro" id="IPR022764">
    <property type="entry name" value="Peptidase_S54_rhomboid_dom"/>
</dbReference>
<evidence type="ECO:0000256" key="5">
    <source>
        <dbReference type="ARBA" id="ARBA00023136"/>
    </source>
</evidence>
<evidence type="ECO:0000256" key="6">
    <source>
        <dbReference type="SAM" id="MobiDB-lite"/>
    </source>
</evidence>
<dbReference type="PANTHER" id="PTHR43731">
    <property type="entry name" value="RHOMBOID PROTEASE"/>
    <property type="match status" value="1"/>
</dbReference>
<feature type="region of interest" description="Disordered" evidence="6">
    <location>
        <begin position="261"/>
        <end position="317"/>
    </location>
</feature>
<comment type="subcellular location">
    <subcellularLocation>
        <location evidence="1">Membrane</location>
        <topology evidence="1">Multi-pass membrane protein</topology>
    </subcellularLocation>
</comment>
<dbReference type="GO" id="GO:0004252">
    <property type="term" value="F:serine-type endopeptidase activity"/>
    <property type="evidence" value="ECO:0007669"/>
    <property type="project" value="InterPro"/>
</dbReference>
<comment type="similarity">
    <text evidence="2">Belongs to the peptidase S54 family.</text>
</comment>
<proteinExistence type="inferred from homology"/>
<dbReference type="GO" id="GO:0016020">
    <property type="term" value="C:membrane"/>
    <property type="evidence" value="ECO:0007669"/>
    <property type="project" value="UniProtKB-SubCell"/>
</dbReference>
<feature type="transmembrane region" description="Helical" evidence="7">
    <location>
        <begin position="46"/>
        <end position="67"/>
    </location>
</feature>
<feature type="transmembrane region" description="Helical" evidence="7">
    <location>
        <begin position="329"/>
        <end position="347"/>
    </location>
</feature>
<feature type="transmembrane region" description="Helical" evidence="7">
    <location>
        <begin position="544"/>
        <end position="561"/>
    </location>
</feature>
<evidence type="ECO:0000256" key="4">
    <source>
        <dbReference type="ARBA" id="ARBA00022989"/>
    </source>
</evidence>
<dbReference type="EMBL" id="JAEACU010000004">
    <property type="protein sequence ID" value="KAH7532889.1"/>
    <property type="molecule type" value="Genomic_DNA"/>
</dbReference>
<evidence type="ECO:0000256" key="7">
    <source>
        <dbReference type="SAM" id="Phobius"/>
    </source>
</evidence>
<dbReference type="FunFam" id="1.20.1540.10:FF:000017">
    <property type="entry name" value="RHOMBOID-like protein 9, chloroplastic"/>
    <property type="match status" value="1"/>
</dbReference>
<dbReference type="Proteomes" id="UP000813462">
    <property type="component" value="Unassembled WGS sequence"/>
</dbReference>
<evidence type="ECO:0000259" key="8">
    <source>
        <dbReference type="Pfam" id="PF01694"/>
    </source>
</evidence>
<dbReference type="PANTHER" id="PTHR43731:SF30">
    <property type="entry name" value="RHOMBOID-LIKE PROTEIN 9, CHLOROPLASTIC"/>
    <property type="match status" value="1"/>
</dbReference>
<organism evidence="9 10">
    <name type="scientific">Ziziphus jujuba var. spinosa</name>
    <dbReference type="NCBI Taxonomy" id="714518"/>
    <lineage>
        <taxon>Eukaryota</taxon>
        <taxon>Viridiplantae</taxon>
        <taxon>Streptophyta</taxon>
        <taxon>Embryophyta</taxon>
        <taxon>Tracheophyta</taxon>
        <taxon>Spermatophyta</taxon>
        <taxon>Magnoliopsida</taxon>
        <taxon>eudicotyledons</taxon>
        <taxon>Gunneridae</taxon>
        <taxon>Pentapetalae</taxon>
        <taxon>rosids</taxon>
        <taxon>fabids</taxon>
        <taxon>Rosales</taxon>
        <taxon>Rhamnaceae</taxon>
        <taxon>Paliureae</taxon>
        <taxon>Ziziphus</taxon>
    </lineage>
</organism>
<dbReference type="Pfam" id="PF01694">
    <property type="entry name" value="Rhomboid"/>
    <property type="match status" value="1"/>
</dbReference>
<dbReference type="Gene3D" id="1.20.1540.10">
    <property type="entry name" value="Rhomboid-like"/>
    <property type="match status" value="1"/>
</dbReference>
<keyword evidence="4 7" id="KW-1133">Transmembrane helix</keyword>
<dbReference type="AlphaFoldDB" id="A0A978VIH0"/>
<protein>
    <recommendedName>
        <fullName evidence="8">Peptidase S54 rhomboid domain-containing protein</fullName>
    </recommendedName>
</protein>
<accession>A0A978VIH0</accession>
<dbReference type="SUPFAM" id="SSF144091">
    <property type="entry name" value="Rhomboid-like"/>
    <property type="match status" value="1"/>
</dbReference>
<keyword evidence="3 7" id="KW-0812">Transmembrane</keyword>
<gene>
    <name evidence="9" type="ORF">FEM48_Zijuj04G0070400</name>
</gene>
<name>A0A978VIH0_ZIZJJ</name>
<feature type="transmembrane region" description="Helical" evidence="7">
    <location>
        <begin position="440"/>
        <end position="457"/>
    </location>
</feature>
<evidence type="ECO:0000256" key="1">
    <source>
        <dbReference type="ARBA" id="ARBA00004141"/>
    </source>
</evidence>
<keyword evidence="5 7" id="KW-0472">Membrane</keyword>
<reference evidence="9" key="1">
    <citation type="journal article" date="2021" name="Front. Plant Sci.">
        <title>Chromosome-Scale Genome Assembly for Chinese Sour Jujube and Insights Into Its Genome Evolution and Domestication Signature.</title>
        <authorList>
            <person name="Shen L.-Y."/>
            <person name="Luo H."/>
            <person name="Wang X.-L."/>
            <person name="Wang X.-M."/>
            <person name="Qiu X.-J."/>
            <person name="Liu H."/>
            <person name="Zhou S.-S."/>
            <person name="Jia K.-H."/>
            <person name="Nie S."/>
            <person name="Bao Y.-T."/>
            <person name="Zhang R.-G."/>
            <person name="Yun Q.-Z."/>
            <person name="Chai Y.-H."/>
            <person name="Lu J.-Y."/>
            <person name="Li Y."/>
            <person name="Zhao S.-W."/>
            <person name="Mao J.-F."/>
            <person name="Jia S.-G."/>
            <person name="Mao Y.-M."/>
        </authorList>
    </citation>
    <scope>NUCLEOTIDE SEQUENCE</scope>
    <source>
        <strain evidence="9">AT0</strain>
        <tissue evidence="9">Leaf</tissue>
    </source>
</reference>
<sequence length="581" mass="64720">MWDKVVNQTRGGDRESHRWQYLNGSTEIRQDSFWISVVLFHQSSKFVLPSLVVSQAVLLIPLCSFFFQNYMAVVPICYKIPSRGQTQPIQNVMRESDRGFTCDYISIVDGPRCFSSVSSDICGKWHSLCPNIDVLIKAKTRGKAPRGPLHYGGSSLFKNMNEVTALQTRCNAQHHLRSKISGDDSHNRIWYVLDSSTSEKQLRSLGSYFGKLQDGTNSVSSNSSNKTEELLSRSSQSRSKKELETLEAYLDKLNKVSDANSKKHVSSSLAEHTMKASPAAKPLSESEDSERGDEQKMNSYMSQRNRPRNVYQSSSSFQGQQQYDETSDLYLICVLGSINIAVFLFEIASPVRTSELELFSLPLLYGAKINHLITVGEWWRLVTPMFLHSGIFHIGVGCWALLTFGPKVSKIYGSFTCVLIYVLGGISGNLISFLHTPEPTVGGTGPIYAIIGAWLVYQIQNKDVIAKDVSDSMLQKAVITTALGCMLSNFGLVDNWTHFGAAFTGMAYAYFTCPTIQLGDASSRTGQEEGISLVKRSVDPCKSLFFFSIFILVLSSLVFFVEPPLNDLAYINFCIGLYLKV</sequence>
<dbReference type="InterPro" id="IPR035952">
    <property type="entry name" value="Rhomboid-like_sf"/>
</dbReference>
<dbReference type="InterPro" id="IPR050925">
    <property type="entry name" value="Rhomboid_protease_S54"/>
</dbReference>
<feature type="transmembrane region" description="Helical" evidence="7">
    <location>
        <begin position="411"/>
        <end position="434"/>
    </location>
</feature>
<feature type="transmembrane region" description="Helical" evidence="7">
    <location>
        <begin position="385"/>
        <end position="404"/>
    </location>
</feature>
<feature type="region of interest" description="Disordered" evidence="6">
    <location>
        <begin position="213"/>
        <end position="238"/>
    </location>
</feature>
<comment type="caution">
    <text evidence="9">The sequence shown here is derived from an EMBL/GenBank/DDBJ whole genome shotgun (WGS) entry which is preliminary data.</text>
</comment>
<feature type="domain" description="Peptidase S54 rhomboid" evidence="8">
    <location>
        <begin position="376"/>
        <end position="514"/>
    </location>
</feature>
<evidence type="ECO:0000256" key="2">
    <source>
        <dbReference type="ARBA" id="ARBA00009045"/>
    </source>
</evidence>
<evidence type="ECO:0000313" key="9">
    <source>
        <dbReference type="EMBL" id="KAH7532889.1"/>
    </source>
</evidence>
<evidence type="ECO:0000313" key="10">
    <source>
        <dbReference type="Proteomes" id="UP000813462"/>
    </source>
</evidence>